<dbReference type="AlphaFoldDB" id="A0A942U2B0"/>
<keyword evidence="2" id="KW-0472">Membrane</keyword>
<evidence type="ECO:0000259" key="3">
    <source>
        <dbReference type="Pfam" id="PF16976"/>
    </source>
</evidence>
<evidence type="ECO:0000256" key="1">
    <source>
        <dbReference type="SAM" id="MobiDB-lite"/>
    </source>
</evidence>
<keyword evidence="2" id="KW-0812">Transmembrane</keyword>
<keyword evidence="2" id="KW-1133">Transmembrane helix</keyword>
<protein>
    <submittedName>
        <fullName evidence="4">Flp pilus assembly protein CpaB</fullName>
    </submittedName>
</protein>
<feature type="transmembrane region" description="Helical" evidence="2">
    <location>
        <begin position="6"/>
        <end position="27"/>
    </location>
</feature>
<name>A0A942U2B0_9BACI</name>
<gene>
    <name evidence="4" type="primary">cpaB</name>
    <name evidence="4" type="ORF">KHA99_12575</name>
</gene>
<reference evidence="4" key="1">
    <citation type="submission" date="2021-05" db="EMBL/GenBank/DDBJ databases">
        <title>Novel Bacillus species.</title>
        <authorList>
            <person name="Liu G."/>
        </authorList>
    </citation>
    <scope>NUCLEOTIDE SEQUENCE</scope>
    <source>
        <strain evidence="4">FJAT-49825</strain>
    </source>
</reference>
<organism evidence="4 5">
    <name type="scientific">Neobacillus rhizophilus</name>
    <dbReference type="NCBI Taxonomy" id="2833579"/>
    <lineage>
        <taxon>Bacteria</taxon>
        <taxon>Bacillati</taxon>
        <taxon>Bacillota</taxon>
        <taxon>Bacilli</taxon>
        <taxon>Bacillales</taxon>
        <taxon>Bacillaceae</taxon>
        <taxon>Neobacillus</taxon>
    </lineage>
</organism>
<dbReference type="NCBIfam" id="TIGR03177">
    <property type="entry name" value="pilus_cpaB"/>
    <property type="match status" value="1"/>
</dbReference>
<accession>A0A942U2B0</accession>
<dbReference type="InterPro" id="IPR017592">
    <property type="entry name" value="Pilus_assmbl_Flp-typ_CpaB"/>
</dbReference>
<feature type="domain" description="Flp pilus assembly protein RcpC/CpaB" evidence="3">
    <location>
        <begin position="78"/>
        <end position="171"/>
    </location>
</feature>
<evidence type="ECO:0000313" key="4">
    <source>
        <dbReference type="EMBL" id="MBS4213280.1"/>
    </source>
</evidence>
<comment type="caution">
    <text evidence="4">The sequence shown here is derived from an EMBL/GenBank/DDBJ whole genome shotgun (WGS) entry which is preliminary data.</text>
</comment>
<proteinExistence type="predicted"/>
<dbReference type="EMBL" id="JAGYPF010000002">
    <property type="protein sequence ID" value="MBS4213280.1"/>
    <property type="molecule type" value="Genomic_DNA"/>
</dbReference>
<sequence length="207" mass="22427">MNTKKIWIISLIFGIAVAGVVYFTVFAKGNGSTPASATVSEKLKDGTGKKTDAEVEKEKQAEKEKALARESVNPMVDVSEGKRAISIRAEKEEGVSGYIAPNSMVDVIAYESMKDDATGKEYRSAVLVLENVKVLTSGKSADNKEAALNYETVTLEVKPEEGVMLSLASKDKDGFYLMLRNTKDSETGKAGFKQTREVIKEGDSGKK</sequence>
<dbReference type="RefSeq" id="WP_213117777.1">
    <property type="nucleotide sequence ID" value="NZ_JAGYPF010000002.1"/>
</dbReference>
<keyword evidence="5" id="KW-1185">Reference proteome</keyword>
<feature type="region of interest" description="Disordered" evidence="1">
    <location>
        <begin position="33"/>
        <end position="55"/>
    </location>
</feature>
<feature type="region of interest" description="Disordered" evidence="1">
    <location>
        <begin position="186"/>
        <end position="207"/>
    </location>
</feature>
<evidence type="ECO:0000256" key="2">
    <source>
        <dbReference type="SAM" id="Phobius"/>
    </source>
</evidence>
<dbReference type="InterPro" id="IPR031571">
    <property type="entry name" value="RcpC_dom"/>
</dbReference>
<evidence type="ECO:0000313" key="5">
    <source>
        <dbReference type="Proteomes" id="UP000679749"/>
    </source>
</evidence>
<feature type="compositionally biased region" description="Basic and acidic residues" evidence="1">
    <location>
        <begin position="41"/>
        <end position="55"/>
    </location>
</feature>
<dbReference type="Proteomes" id="UP000679749">
    <property type="component" value="Unassembled WGS sequence"/>
</dbReference>
<feature type="compositionally biased region" description="Basic and acidic residues" evidence="1">
    <location>
        <begin position="194"/>
        <end position="207"/>
    </location>
</feature>
<dbReference type="Pfam" id="PF16976">
    <property type="entry name" value="RcpC"/>
    <property type="match status" value="1"/>
</dbReference>